<dbReference type="EMBL" id="CM020618">
    <property type="protein sequence ID" value="KAK1857537.1"/>
    <property type="molecule type" value="Genomic_DNA"/>
</dbReference>
<name>A0ACC3BI18_PYRYE</name>
<organism evidence="1 2">
    <name type="scientific">Pyropia yezoensis</name>
    <name type="common">Susabi-nori</name>
    <name type="synonym">Porphyra yezoensis</name>
    <dbReference type="NCBI Taxonomy" id="2788"/>
    <lineage>
        <taxon>Eukaryota</taxon>
        <taxon>Rhodophyta</taxon>
        <taxon>Bangiophyceae</taxon>
        <taxon>Bangiales</taxon>
        <taxon>Bangiaceae</taxon>
        <taxon>Pyropia</taxon>
    </lineage>
</organism>
<protein>
    <submittedName>
        <fullName evidence="1">Uncharacterized protein</fullName>
    </submittedName>
</protein>
<comment type="caution">
    <text evidence="1">The sequence shown here is derived from an EMBL/GenBank/DDBJ whole genome shotgun (WGS) entry which is preliminary data.</text>
</comment>
<keyword evidence="2" id="KW-1185">Reference proteome</keyword>
<gene>
    <name evidence="1" type="ORF">I4F81_000154</name>
</gene>
<accession>A0ACC3BI18</accession>
<evidence type="ECO:0000313" key="2">
    <source>
        <dbReference type="Proteomes" id="UP000798662"/>
    </source>
</evidence>
<proteinExistence type="predicted"/>
<reference evidence="1" key="1">
    <citation type="submission" date="2019-11" db="EMBL/GenBank/DDBJ databases">
        <title>Nori genome reveals adaptations in red seaweeds to the harsh intertidal environment.</title>
        <authorList>
            <person name="Wang D."/>
            <person name="Mao Y."/>
        </authorList>
    </citation>
    <scope>NUCLEOTIDE SEQUENCE</scope>
    <source>
        <tissue evidence="1">Gametophyte</tissue>
    </source>
</reference>
<dbReference type="Proteomes" id="UP000798662">
    <property type="component" value="Chromosome 1"/>
</dbReference>
<sequence>MGWSMSHRNGPVGLSLVAGAAGIYFYTLRQMKTMAPGTLDDMAPLPPSDAAPPLDAAEPSALKPERSSGEDHPNK</sequence>
<evidence type="ECO:0000313" key="1">
    <source>
        <dbReference type="EMBL" id="KAK1857537.1"/>
    </source>
</evidence>